<dbReference type="Pfam" id="PF04083">
    <property type="entry name" value="Abhydro_lipase"/>
    <property type="match status" value="1"/>
</dbReference>
<name>A0AAV1L4D1_9NEOP</name>
<dbReference type="GO" id="GO:0016788">
    <property type="term" value="F:hydrolase activity, acting on ester bonds"/>
    <property type="evidence" value="ECO:0007669"/>
    <property type="project" value="InterPro"/>
</dbReference>
<keyword evidence="11" id="KW-1185">Reference proteome</keyword>
<dbReference type="Proteomes" id="UP001314205">
    <property type="component" value="Unassembled WGS sequence"/>
</dbReference>
<feature type="domain" description="Partial AB-hydrolase lipase" evidence="9">
    <location>
        <begin position="32"/>
        <end position="96"/>
    </location>
</feature>
<evidence type="ECO:0000256" key="7">
    <source>
        <dbReference type="PIRNR" id="PIRNR000862"/>
    </source>
</evidence>
<dbReference type="InterPro" id="IPR029058">
    <property type="entry name" value="AB_hydrolase_fold"/>
</dbReference>
<accession>A0AAV1L4D1</accession>
<evidence type="ECO:0000256" key="8">
    <source>
        <dbReference type="PIRSR" id="PIRSR000862-1"/>
    </source>
</evidence>
<proteinExistence type="inferred from homology"/>
<dbReference type="FunFam" id="3.40.50.1820:FF:000057">
    <property type="entry name" value="Lipase"/>
    <property type="match status" value="1"/>
</dbReference>
<dbReference type="GO" id="GO:0016042">
    <property type="term" value="P:lipid catabolic process"/>
    <property type="evidence" value="ECO:0007669"/>
    <property type="project" value="UniProtKB-KW"/>
</dbReference>
<dbReference type="SUPFAM" id="SSF53474">
    <property type="entry name" value="alpha/beta-Hydrolases"/>
    <property type="match status" value="1"/>
</dbReference>
<dbReference type="Gene3D" id="3.40.50.1820">
    <property type="entry name" value="alpha/beta hydrolase"/>
    <property type="match status" value="1"/>
</dbReference>
<evidence type="ECO:0000256" key="6">
    <source>
        <dbReference type="ARBA" id="ARBA00023180"/>
    </source>
</evidence>
<dbReference type="InterPro" id="IPR006693">
    <property type="entry name" value="AB_hydrolase_lipase"/>
</dbReference>
<evidence type="ECO:0000313" key="11">
    <source>
        <dbReference type="Proteomes" id="UP001314205"/>
    </source>
</evidence>
<dbReference type="PANTHER" id="PTHR11005">
    <property type="entry name" value="LYSOSOMAL ACID LIPASE-RELATED"/>
    <property type="match status" value="1"/>
</dbReference>
<protein>
    <recommendedName>
        <fullName evidence="7">Lipase</fullName>
    </recommendedName>
</protein>
<evidence type="ECO:0000313" key="10">
    <source>
        <dbReference type="EMBL" id="CAK1588877.1"/>
    </source>
</evidence>
<keyword evidence="4 7" id="KW-0442">Lipid degradation</keyword>
<dbReference type="AlphaFoldDB" id="A0AAV1L4D1"/>
<dbReference type="PIRSF" id="PIRSF000862">
    <property type="entry name" value="Steryl_ester_lip"/>
    <property type="match status" value="1"/>
</dbReference>
<evidence type="ECO:0000259" key="9">
    <source>
        <dbReference type="Pfam" id="PF04083"/>
    </source>
</evidence>
<keyword evidence="3 7" id="KW-0378">Hydrolase</keyword>
<keyword evidence="5" id="KW-0443">Lipid metabolism</keyword>
<keyword evidence="6" id="KW-0325">Glycoprotein</keyword>
<evidence type="ECO:0000256" key="3">
    <source>
        <dbReference type="ARBA" id="ARBA00022801"/>
    </source>
</evidence>
<reference evidence="10 11" key="1">
    <citation type="submission" date="2023-11" db="EMBL/GenBank/DDBJ databases">
        <authorList>
            <person name="Hedman E."/>
            <person name="Englund M."/>
            <person name="Stromberg M."/>
            <person name="Nyberg Akerstrom W."/>
            <person name="Nylinder S."/>
            <person name="Jareborg N."/>
            <person name="Kallberg Y."/>
            <person name="Kronander E."/>
        </authorList>
    </citation>
    <scope>NUCLEOTIDE SEQUENCE [LARGE SCALE GENOMIC DNA]</scope>
</reference>
<feature type="active site" description="Charge relay system" evidence="8">
    <location>
        <position position="334"/>
    </location>
</feature>
<dbReference type="InterPro" id="IPR025483">
    <property type="entry name" value="Lipase_euk"/>
</dbReference>
<feature type="active site" description="Nucleophile" evidence="8">
    <location>
        <position position="171"/>
    </location>
</feature>
<keyword evidence="2" id="KW-0732">Signal</keyword>
<comment type="similarity">
    <text evidence="1 7">Belongs to the AB hydrolase superfamily. Lipase family.</text>
</comment>
<gene>
    <name evidence="10" type="ORF">PARMNEM_LOCUS9460</name>
</gene>
<organism evidence="10 11">
    <name type="scientific">Parnassius mnemosyne</name>
    <name type="common">clouded apollo</name>
    <dbReference type="NCBI Taxonomy" id="213953"/>
    <lineage>
        <taxon>Eukaryota</taxon>
        <taxon>Metazoa</taxon>
        <taxon>Ecdysozoa</taxon>
        <taxon>Arthropoda</taxon>
        <taxon>Hexapoda</taxon>
        <taxon>Insecta</taxon>
        <taxon>Pterygota</taxon>
        <taxon>Neoptera</taxon>
        <taxon>Endopterygota</taxon>
        <taxon>Lepidoptera</taxon>
        <taxon>Glossata</taxon>
        <taxon>Ditrysia</taxon>
        <taxon>Papilionoidea</taxon>
        <taxon>Papilionidae</taxon>
        <taxon>Parnassiinae</taxon>
        <taxon>Parnassini</taxon>
        <taxon>Parnassius</taxon>
        <taxon>Driopa</taxon>
    </lineage>
</organism>
<evidence type="ECO:0000256" key="2">
    <source>
        <dbReference type="ARBA" id="ARBA00022729"/>
    </source>
</evidence>
<dbReference type="EMBL" id="CAVLGL010000083">
    <property type="protein sequence ID" value="CAK1588877.1"/>
    <property type="molecule type" value="Genomic_DNA"/>
</dbReference>
<sequence>MKCISYLTFVLCSNIFVASGRKFLIQDAHISVSHMIKAAGYPAEKHHTITTDGYILELHRIPGGRRNENLNSSTKAKEAVLVVHGIFGCSTNFLIMGPDRSLGYMLADAGYDVWLGNLRGNLHTAHLNLTRNDPKFWEYSFHEHGKYDVPALIDKVLAVTGLPRILYIGHSMGTTSLFTTLALRPEYNDKVLAFVALAPAVYLDHMKSMAQVFIKTFRISDFLRSQGIMSATLKPELQDRLVANMCSVKHPKDNICTLLLQVIAGEDLEQTDEDVTMQLMARVQPASWRQLEHFGKIALTSKFTSWEGGILGPVKPYNMSNIKVPVSLLYGENDQVAEKSQVMRLARELNTSGIVEDVRPGCSWPKFNHVDFLFAKDLGTLLNRPLLKHIRKLFNKYGLKMSIA</sequence>
<feature type="active site" description="Charge relay system" evidence="8">
    <location>
        <position position="369"/>
    </location>
</feature>
<evidence type="ECO:0000256" key="5">
    <source>
        <dbReference type="ARBA" id="ARBA00023098"/>
    </source>
</evidence>
<evidence type="ECO:0000256" key="1">
    <source>
        <dbReference type="ARBA" id="ARBA00010701"/>
    </source>
</evidence>
<comment type="caution">
    <text evidence="10">The sequence shown here is derived from an EMBL/GenBank/DDBJ whole genome shotgun (WGS) entry which is preliminary data.</text>
</comment>
<evidence type="ECO:0000256" key="4">
    <source>
        <dbReference type="ARBA" id="ARBA00022963"/>
    </source>
</evidence>